<dbReference type="eggNOG" id="COG4626">
    <property type="taxonomic scope" value="Bacteria"/>
</dbReference>
<dbReference type="Pfam" id="PF03354">
    <property type="entry name" value="TerL_ATPase"/>
    <property type="match status" value="1"/>
</dbReference>
<organism evidence="3 4">
    <name type="scientific">Mesorhizobium japonicum (strain LMG 29417 / CECT 9101 / MAFF 303099)</name>
    <name type="common">Mesorhizobium loti (strain MAFF 303099)</name>
    <dbReference type="NCBI Taxonomy" id="266835"/>
    <lineage>
        <taxon>Bacteria</taxon>
        <taxon>Pseudomonadati</taxon>
        <taxon>Pseudomonadota</taxon>
        <taxon>Alphaproteobacteria</taxon>
        <taxon>Hyphomicrobiales</taxon>
        <taxon>Phyllobacteriaceae</taxon>
        <taxon>Mesorhizobium</taxon>
    </lineage>
</organism>
<dbReference type="GO" id="GO:0004519">
    <property type="term" value="F:endonuclease activity"/>
    <property type="evidence" value="ECO:0007669"/>
    <property type="project" value="InterPro"/>
</dbReference>
<dbReference type="Proteomes" id="UP000000552">
    <property type="component" value="Chromosome"/>
</dbReference>
<dbReference type="RefSeq" id="WP_010915684.1">
    <property type="nucleotide sequence ID" value="NC_002678.2"/>
</dbReference>
<dbReference type="HOGENOM" id="CLU_035790_0_0_5"/>
<feature type="domain" description="Terminase large subunit-like ATPase" evidence="1">
    <location>
        <begin position="76"/>
        <end position="246"/>
    </location>
</feature>
<protein>
    <submittedName>
        <fullName evidence="3">Mlr8521 protein</fullName>
    </submittedName>
</protein>
<gene>
    <name evidence="3" type="ordered locus">mlr8521</name>
</gene>
<dbReference type="EMBL" id="BA000012">
    <property type="protein sequence ID" value="BAB54385.1"/>
    <property type="molecule type" value="Genomic_DNA"/>
</dbReference>
<accession>Q982S1</accession>
<dbReference type="PANTHER" id="PTHR41287:SF1">
    <property type="entry name" value="PROTEIN YMFN"/>
    <property type="match status" value="1"/>
</dbReference>
<dbReference type="KEGG" id="mlo:mlr8521"/>
<dbReference type="PANTHER" id="PTHR41287">
    <property type="match status" value="1"/>
</dbReference>
<dbReference type="Pfam" id="PF20441">
    <property type="entry name" value="TerL_nuclease"/>
    <property type="match status" value="1"/>
</dbReference>
<dbReference type="InterPro" id="IPR046461">
    <property type="entry name" value="TerL_ATPase"/>
</dbReference>
<dbReference type="AlphaFoldDB" id="Q982S1"/>
<reference evidence="3 4" key="1">
    <citation type="journal article" date="2000" name="DNA Res.">
        <title>Complete genome structure of the nitrogen-fixing symbiotic bacterium Mesorhizobium loti.</title>
        <authorList>
            <person name="Kaneko T."/>
            <person name="Nakamura Y."/>
            <person name="Sato S."/>
            <person name="Asamizu E."/>
            <person name="Kato T."/>
            <person name="Sasamoto S."/>
            <person name="Watanabe A."/>
            <person name="Idesawa K."/>
            <person name="Ishikawa A."/>
            <person name="Kawashima K."/>
            <person name="Kimura T."/>
            <person name="Kishida Y."/>
            <person name="Kiyokawa C."/>
            <person name="Kohara M."/>
            <person name="Matsumoto M."/>
            <person name="Matsuno A."/>
            <person name="Mochizuki Y."/>
            <person name="Nakayama S."/>
            <person name="Nakazaki N."/>
            <person name="Shimpo S."/>
            <person name="Sugimoto M."/>
            <person name="Takeuchi C."/>
            <person name="Yamada M."/>
            <person name="Tabata S."/>
        </authorList>
    </citation>
    <scope>NUCLEOTIDE SEQUENCE [LARGE SCALE GENOMIC DNA]</scope>
    <source>
        <strain evidence="4">LMG 29417 / CECT 9101 / MAFF 303099</strain>
    </source>
</reference>
<dbReference type="InterPro" id="IPR027417">
    <property type="entry name" value="P-loop_NTPase"/>
</dbReference>
<dbReference type="PATRIC" id="fig|266835.9.peg.6813"/>
<sequence>MPRFSTACLDWESRIVNRESLIPFAPLFPTEAEAALDVFKSLQITDLPQVYDRKLGRHRHPTFGESCEQYVFDFVSAIFGAYDEESAKRVIEEFFLLISKKNIKSTLAAGIMLTALIRNWRHNQELLILAPTQEVAGNSFNPAASMVAADPDLTILLHVNKNTKEITHTLTKAVLKIVSADSNTAAGKKAAFVLIEELWLFGKKANAAAMLQEATGGLISRPEGFVIYITTQSDEPPAGVFKEKLDYFRDVRDGKIDDPTSLGVLYEFPDPMIDNEAYLDPANWYVTNPNMGRSVRKDWLERKLLKIQSGEDEEGDTWQSFLAKHLNVEIGMRQRGNRWPGANYWERAADPELAVLDHFAALDRFLERSEVVVVGVDGGGLDDLFGLTLVGREPDEIEIPVMVNGRESLVKMKRWLTWSHAWCHRDVLKRRKKIAPVLTDFDKAGHLTIVDAALEDLASIVDIIGTVKASGLLSSVAVDPAGLGEFVDALASPEIDITQENGLLVGVPQGFALMNAIKTAERRLSNGMLRHAGGPLMPWCVANLKIEPTATAIRATKQTAGDAKIDPAMALFDAVTMMVKNPEAPIASVYAERGIRVV</sequence>
<evidence type="ECO:0000259" key="2">
    <source>
        <dbReference type="Pfam" id="PF20441"/>
    </source>
</evidence>
<dbReference type="Gene3D" id="3.40.50.300">
    <property type="entry name" value="P-loop containing nucleotide triphosphate hydrolases"/>
    <property type="match status" value="1"/>
</dbReference>
<dbReference type="DNASU" id="1231251"/>
<evidence type="ECO:0000259" key="1">
    <source>
        <dbReference type="Pfam" id="PF03354"/>
    </source>
</evidence>
<dbReference type="InterPro" id="IPR046462">
    <property type="entry name" value="TerL_nuclease"/>
</dbReference>
<name>Q982S1_RHILO</name>
<evidence type="ECO:0000313" key="3">
    <source>
        <dbReference type="EMBL" id="BAB54385.1"/>
    </source>
</evidence>
<feature type="domain" description="Terminase large subunit-like endonuclease" evidence="2">
    <location>
        <begin position="272"/>
        <end position="578"/>
    </location>
</feature>
<dbReference type="InterPro" id="IPR005021">
    <property type="entry name" value="Terminase_largesu-like"/>
</dbReference>
<evidence type="ECO:0000313" key="4">
    <source>
        <dbReference type="Proteomes" id="UP000000552"/>
    </source>
</evidence>
<proteinExistence type="predicted"/>